<name>A0ABT0JSU3_9ACTN</name>
<reference evidence="2 3" key="1">
    <citation type="submission" date="2022-04" db="EMBL/GenBank/DDBJ databases">
        <title>Genome diversity in the genus Frankia.</title>
        <authorList>
            <person name="Carlos-Shanley C."/>
            <person name="Hahn D."/>
        </authorList>
    </citation>
    <scope>NUCLEOTIDE SEQUENCE [LARGE SCALE GENOMIC DNA]</scope>
    <source>
        <strain evidence="2 3">Ag45/Mut15</strain>
    </source>
</reference>
<comment type="caution">
    <text evidence="2">The sequence shown here is derived from an EMBL/GenBank/DDBJ whole genome shotgun (WGS) entry which is preliminary data.</text>
</comment>
<evidence type="ECO:0000256" key="1">
    <source>
        <dbReference type="SAM" id="MobiDB-lite"/>
    </source>
</evidence>
<feature type="region of interest" description="Disordered" evidence="1">
    <location>
        <begin position="72"/>
        <end position="123"/>
    </location>
</feature>
<organism evidence="2 3">
    <name type="scientific">Frankia umida</name>
    <dbReference type="NCBI Taxonomy" id="573489"/>
    <lineage>
        <taxon>Bacteria</taxon>
        <taxon>Bacillati</taxon>
        <taxon>Actinomycetota</taxon>
        <taxon>Actinomycetes</taxon>
        <taxon>Frankiales</taxon>
        <taxon>Frankiaceae</taxon>
        <taxon>Frankia</taxon>
    </lineage>
</organism>
<evidence type="ECO:0000313" key="2">
    <source>
        <dbReference type="EMBL" id="MCK9874594.1"/>
    </source>
</evidence>
<evidence type="ECO:0000313" key="3">
    <source>
        <dbReference type="Proteomes" id="UP001201873"/>
    </source>
</evidence>
<keyword evidence="3" id="KW-1185">Reference proteome</keyword>
<accession>A0ABT0JSU3</accession>
<sequence length="123" mass="13142">MLEPGVHLGGGVRAHLLGRATVGRVVVGDSDVDHVCAVVGSRLEDLPRFHGAQHPVLGHRQPALDRADQPLEHREGLVPAFKQIGGRRGPPQVGPDGQVERPLVGDKRREHPAPAVAQATQRP</sequence>
<proteinExistence type="predicted"/>
<dbReference type="Proteomes" id="UP001201873">
    <property type="component" value="Unassembled WGS sequence"/>
</dbReference>
<dbReference type="EMBL" id="JALKFT010000002">
    <property type="protein sequence ID" value="MCK9874594.1"/>
    <property type="molecule type" value="Genomic_DNA"/>
</dbReference>
<protein>
    <submittedName>
        <fullName evidence="2">Uncharacterized protein</fullName>
    </submittedName>
</protein>
<feature type="compositionally biased region" description="Basic and acidic residues" evidence="1">
    <location>
        <begin position="103"/>
        <end position="112"/>
    </location>
</feature>
<gene>
    <name evidence="2" type="ORF">MXD59_02150</name>
</gene>